<dbReference type="EMBL" id="AAWS01000029">
    <property type="protein sequence ID" value="EAY26873.1"/>
    <property type="molecule type" value="Genomic_DNA"/>
</dbReference>
<dbReference type="Proteomes" id="UP000004095">
    <property type="component" value="Unassembled WGS sequence"/>
</dbReference>
<dbReference type="OrthoDB" id="9801163at2"/>
<dbReference type="GO" id="GO:0022857">
    <property type="term" value="F:transmembrane transporter activity"/>
    <property type="evidence" value="ECO:0007669"/>
    <property type="project" value="InterPro"/>
</dbReference>
<dbReference type="SUPFAM" id="SSF53850">
    <property type="entry name" value="Periplasmic binding protein-like II"/>
    <property type="match status" value="1"/>
</dbReference>
<dbReference type="InterPro" id="IPR007210">
    <property type="entry name" value="ABC_Gly_betaine_transp_sub-bd"/>
</dbReference>
<keyword evidence="3" id="KW-1185">Reference proteome</keyword>
<protein>
    <submittedName>
        <fullName evidence="2">Substrate-binding region of ABC-type glycine betaine transport system</fullName>
    </submittedName>
</protein>
<dbReference type="Pfam" id="PF04069">
    <property type="entry name" value="OpuAC"/>
    <property type="match status" value="1"/>
</dbReference>
<evidence type="ECO:0000259" key="1">
    <source>
        <dbReference type="Pfam" id="PF04069"/>
    </source>
</evidence>
<dbReference type="eggNOG" id="COG1732">
    <property type="taxonomic scope" value="Bacteria"/>
</dbReference>
<gene>
    <name evidence="2" type="ORF">M23134_04823</name>
</gene>
<organism evidence="2 3">
    <name type="scientific">Microscilla marina ATCC 23134</name>
    <dbReference type="NCBI Taxonomy" id="313606"/>
    <lineage>
        <taxon>Bacteria</taxon>
        <taxon>Pseudomonadati</taxon>
        <taxon>Bacteroidota</taxon>
        <taxon>Cytophagia</taxon>
        <taxon>Cytophagales</taxon>
        <taxon>Microscillaceae</taxon>
        <taxon>Microscilla</taxon>
    </lineage>
</organism>
<sequence>MAPLVRQNTLSKHPELMQVFEQLTGKISEAEMIRMNYLVDGKKQNPRKVAQDFMKHKGFKTQRYYTGQEADITIGGKKFTEHYILPEIFKNFNRK</sequence>
<reference evidence="2 3" key="1">
    <citation type="submission" date="2007-01" db="EMBL/GenBank/DDBJ databases">
        <authorList>
            <person name="Haygood M."/>
            <person name="Podell S."/>
            <person name="Anderson C."/>
            <person name="Hopkinson B."/>
            <person name="Roe K."/>
            <person name="Barbeau K."/>
            <person name="Gaasterland T."/>
            <person name="Ferriera S."/>
            <person name="Johnson J."/>
            <person name="Kravitz S."/>
            <person name="Beeson K."/>
            <person name="Sutton G."/>
            <person name="Rogers Y.-H."/>
            <person name="Friedman R."/>
            <person name="Frazier M."/>
            <person name="Venter J.C."/>
        </authorList>
    </citation>
    <scope>NUCLEOTIDE SEQUENCE [LARGE SCALE GENOMIC DNA]</scope>
    <source>
        <strain evidence="2 3">ATCC 23134</strain>
    </source>
</reference>
<evidence type="ECO:0000313" key="2">
    <source>
        <dbReference type="EMBL" id="EAY26873.1"/>
    </source>
</evidence>
<dbReference type="GO" id="GO:0043190">
    <property type="term" value="C:ATP-binding cassette (ABC) transporter complex"/>
    <property type="evidence" value="ECO:0007669"/>
    <property type="project" value="InterPro"/>
</dbReference>
<comment type="caution">
    <text evidence="2">The sequence shown here is derived from an EMBL/GenBank/DDBJ whole genome shotgun (WGS) entry which is preliminary data.</text>
</comment>
<accession>A1ZRY5</accession>
<feature type="domain" description="ABC-type glycine betaine transport system substrate-binding" evidence="1">
    <location>
        <begin position="2"/>
        <end position="55"/>
    </location>
</feature>
<evidence type="ECO:0000313" key="3">
    <source>
        <dbReference type="Proteomes" id="UP000004095"/>
    </source>
</evidence>
<name>A1ZRY5_MICM2</name>
<dbReference type="AlphaFoldDB" id="A1ZRY5"/>
<proteinExistence type="predicted"/>
<dbReference type="Gene3D" id="3.40.190.10">
    <property type="entry name" value="Periplasmic binding protein-like II"/>
    <property type="match status" value="1"/>
</dbReference>